<name>A0A1D3L1B6_9EURY</name>
<proteinExistence type="predicted"/>
<dbReference type="InterPro" id="IPR008984">
    <property type="entry name" value="SMAD_FHA_dom_sf"/>
</dbReference>
<dbReference type="GeneID" id="30411642"/>
<keyword evidence="1" id="KW-1133">Transmembrane helix</keyword>
<feature type="transmembrane region" description="Helical" evidence="1">
    <location>
        <begin position="36"/>
        <end position="54"/>
    </location>
</feature>
<keyword evidence="1" id="KW-0812">Transmembrane</keyword>
<accession>A0A1D3L1B6</accession>
<sequence>MKSHIRTLLIYILLLITLLILISSLIYNLSQNPLKSFFYAVVTAFIISFILIYIQRMLKSKTKMEENTILIKPHLPIAKLILPNENVVAIKGYVHVLGREDFLGFVPPEKLLFIGKSQFKLSKFDDGVYIEDKESKNGTKVNGREIRGMGKIKLENGDEICIAGFLKLQYLIEKL</sequence>
<dbReference type="AlphaFoldDB" id="A0A1D3L1B6"/>
<dbReference type="SUPFAM" id="SSF49879">
    <property type="entry name" value="SMAD/FHA domain"/>
    <property type="match status" value="1"/>
</dbReference>
<dbReference type="KEGG" id="mcub:MCBB_0790"/>
<evidence type="ECO:0000256" key="1">
    <source>
        <dbReference type="SAM" id="Phobius"/>
    </source>
</evidence>
<keyword evidence="1" id="KW-0472">Membrane</keyword>
<reference evidence="3 4" key="1">
    <citation type="submission" date="2016-08" db="EMBL/GenBank/DDBJ databases">
        <authorList>
            <person name="Seilhamer J.J."/>
        </authorList>
    </citation>
    <scope>NUCLEOTIDE SEQUENCE [LARGE SCALE GENOMIC DNA]</scope>
    <source>
        <strain evidence="3">Buetzberg</strain>
    </source>
</reference>
<dbReference type="Pfam" id="PF00498">
    <property type="entry name" value="FHA"/>
    <property type="match status" value="1"/>
</dbReference>
<dbReference type="CDD" id="cd00060">
    <property type="entry name" value="FHA"/>
    <property type="match status" value="1"/>
</dbReference>
<evidence type="ECO:0000313" key="3">
    <source>
        <dbReference type="EMBL" id="SCG85356.1"/>
    </source>
</evidence>
<dbReference type="Gene3D" id="2.60.200.20">
    <property type="match status" value="1"/>
</dbReference>
<protein>
    <recommendedName>
        <fullName evidence="2">FHA domain-containing protein</fullName>
    </recommendedName>
</protein>
<dbReference type="EMBL" id="LT607756">
    <property type="protein sequence ID" value="SCG85356.1"/>
    <property type="molecule type" value="Genomic_DNA"/>
</dbReference>
<feature type="transmembrane region" description="Helical" evidence="1">
    <location>
        <begin position="7"/>
        <end position="30"/>
    </location>
</feature>
<dbReference type="STRING" id="118062.MCBB_0790"/>
<organism evidence="3 4">
    <name type="scientific">Methanobacterium congolense</name>
    <dbReference type="NCBI Taxonomy" id="118062"/>
    <lineage>
        <taxon>Archaea</taxon>
        <taxon>Methanobacteriati</taxon>
        <taxon>Methanobacteriota</taxon>
        <taxon>Methanomada group</taxon>
        <taxon>Methanobacteria</taxon>
        <taxon>Methanobacteriales</taxon>
        <taxon>Methanobacteriaceae</taxon>
        <taxon>Methanobacterium</taxon>
    </lineage>
</organism>
<feature type="domain" description="FHA" evidence="2">
    <location>
        <begin position="114"/>
        <end position="162"/>
    </location>
</feature>
<keyword evidence="4" id="KW-1185">Reference proteome</keyword>
<dbReference type="RefSeq" id="WP_231916429.1">
    <property type="nucleotide sequence ID" value="NZ_LT607756.1"/>
</dbReference>
<evidence type="ECO:0000259" key="2">
    <source>
        <dbReference type="Pfam" id="PF00498"/>
    </source>
</evidence>
<dbReference type="InterPro" id="IPR000253">
    <property type="entry name" value="FHA_dom"/>
</dbReference>
<gene>
    <name evidence="3" type="ORF">MCBB_0790</name>
</gene>
<evidence type="ECO:0000313" key="4">
    <source>
        <dbReference type="Proteomes" id="UP000094707"/>
    </source>
</evidence>
<dbReference type="Proteomes" id="UP000094707">
    <property type="component" value="Chromosome I"/>
</dbReference>